<feature type="transmembrane region" description="Helical" evidence="1">
    <location>
        <begin position="432"/>
        <end position="453"/>
    </location>
</feature>
<dbReference type="OrthoDB" id="1158011at2759"/>
<feature type="domain" description="UBC core" evidence="2">
    <location>
        <begin position="4"/>
        <end position="145"/>
    </location>
</feature>
<evidence type="ECO:0000313" key="4">
    <source>
        <dbReference type="Proteomes" id="UP000507245"/>
    </source>
</evidence>
<dbReference type="Pfam" id="PF00179">
    <property type="entry name" value="UQ_con"/>
    <property type="match status" value="2"/>
</dbReference>
<keyword evidence="1" id="KW-0812">Transmembrane</keyword>
<reference evidence="4" key="1">
    <citation type="journal article" date="2020" name="Genome Biol.">
        <title>Gamete binning: chromosome-level and haplotype-resolved genome assembly enabled by high-throughput single-cell sequencing of gamete genomes.</title>
        <authorList>
            <person name="Campoy J.A."/>
            <person name="Sun H."/>
            <person name="Goel M."/>
            <person name="Jiao W.-B."/>
            <person name="Folz-Donahue K."/>
            <person name="Wang N."/>
            <person name="Rubio M."/>
            <person name="Liu C."/>
            <person name="Kukat C."/>
            <person name="Ruiz D."/>
            <person name="Huettel B."/>
            <person name="Schneeberger K."/>
        </authorList>
    </citation>
    <scope>NUCLEOTIDE SEQUENCE [LARGE SCALE GENOMIC DNA]</scope>
    <source>
        <strain evidence="4">cv. Rojo Pasion</strain>
    </source>
</reference>
<dbReference type="InterPro" id="IPR050113">
    <property type="entry name" value="Ub_conjugating_enzyme"/>
</dbReference>
<dbReference type="InterPro" id="IPR016135">
    <property type="entry name" value="UBQ-conjugating_enzyme/RWD"/>
</dbReference>
<keyword evidence="4" id="KW-1185">Reference proteome</keyword>
<name>A0A6J5Y2Z0_PRUAR</name>
<gene>
    <name evidence="3" type="ORF">ORAREDHAP_LOCUS45312</name>
</gene>
<dbReference type="PANTHER" id="PTHR24067">
    <property type="entry name" value="UBIQUITIN-CONJUGATING ENZYME E2"/>
    <property type="match status" value="1"/>
</dbReference>
<proteinExistence type="predicted"/>
<evidence type="ECO:0000259" key="2">
    <source>
        <dbReference type="PROSITE" id="PS50127"/>
    </source>
</evidence>
<dbReference type="Proteomes" id="UP000507245">
    <property type="component" value="Unassembled WGS sequence"/>
</dbReference>
<evidence type="ECO:0000256" key="1">
    <source>
        <dbReference type="SAM" id="Phobius"/>
    </source>
</evidence>
<dbReference type="AlphaFoldDB" id="A0A6J5Y2Z0"/>
<dbReference type="Gene3D" id="3.10.110.10">
    <property type="entry name" value="Ubiquitin Conjugating Enzyme"/>
    <property type="match status" value="2"/>
</dbReference>
<keyword evidence="1" id="KW-0472">Membrane</keyword>
<keyword evidence="1" id="KW-1133">Transmembrane helix</keyword>
<dbReference type="SUPFAM" id="SSF54495">
    <property type="entry name" value="UBC-like"/>
    <property type="match status" value="2"/>
</dbReference>
<evidence type="ECO:0000313" key="3">
    <source>
        <dbReference type="EMBL" id="CAB4318315.1"/>
    </source>
</evidence>
<accession>A0A6J5Y2Z0</accession>
<sequence>MENPVMKRILEEYDKIESNPSDDFMFRKLDWDSYEWQGALRGPSGTEFEGGIYHVLLQFPIEYPWKEPAFIFLTENGSFSIETKTNARLNWDPSRRLRQAFLQLIDLMPDCPDFESDSIEHKEKRRDLARKSRAAAREYGNGERRKLINKIHQHMLRDVPQLQQTRNTSLTQRCEEEVVLDRVRSTQMESDRSVIVEDKCNIKNSLEKRILEEYNEIESNPSYDFTCLTQSWNKYEWQYAIRGPCETEFEDGIYHGMVQFSVGYPSMPPSIVFLTENGCFKIQTSASLKRLLYWQPSCSVRNFLVAVIEEMPSYSNGDLVPVENNREARRRLAINSRAEAPKYGSVERQKLIAEIHEHLLIKTSVPELSPVTSQASNGTGGGLVFNINFIFRDAFNVIFGNTLKSICGNAFGGSNADNVGVSNSMNEAPNPMIRILFSVLMFFFIILFGFWSYKK</sequence>
<protein>
    <recommendedName>
        <fullName evidence="2">UBC core domain-containing protein</fullName>
    </recommendedName>
</protein>
<organism evidence="3 4">
    <name type="scientific">Prunus armeniaca</name>
    <name type="common">Apricot</name>
    <name type="synonym">Armeniaca vulgaris</name>
    <dbReference type="NCBI Taxonomy" id="36596"/>
    <lineage>
        <taxon>Eukaryota</taxon>
        <taxon>Viridiplantae</taxon>
        <taxon>Streptophyta</taxon>
        <taxon>Embryophyta</taxon>
        <taxon>Tracheophyta</taxon>
        <taxon>Spermatophyta</taxon>
        <taxon>Magnoliopsida</taxon>
        <taxon>eudicotyledons</taxon>
        <taxon>Gunneridae</taxon>
        <taxon>Pentapetalae</taxon>
        <taxon>rosids</taxon>
        <taxon>fabids</taxon>
        <taxon>Rosales</taxon>
        <taxon>Rosaceae</taxon>
        <taxon>Amygdaloideae</taxon>
        <taxon>Amygdaleae</taxon>
        <taxon>Prunus</taxon>
    </lineage>
</organism>
<dbReference type="EMBL" id="CAEKKB010000007">
    <property type="protein sequence ID" value="CAB4318315.1"/>
    <property type="molecule type" value="Genomic_DNA"/>
</dbReference>
<dbReference type="SMART" id="SM00212">
    <property type="entry name" value="UBCc"/>
    <property type="match status" value="2"/>
</dbReference>
<dbReference type="InterPro" id="IPR000608">
    <property type="entry name" value="UBC"/>
</dbReference>
<feature type="domain" description="UBC core" evidence="2">
    <location>
        <begin position="205"/>
        <end position="347"/>
    </location>
</feature>
<dbReference type="PROSITE" id="PS50127">
    <property type="entry name" value="UBC_2"/>
    <property type="match status" value="2"/>
</dbReference>